<reference evidence="2 3" key="1">
    <citation type="journal article" date="2014" name="Genome Biol. Evol.">
        <title>Comparative genomics and transcriptomics analyses reveal divergent lifestyle features of nematode endoparasitic fungus Hirsutella minnesotensis.</title>
        <authorList>
            <person name="Lai Y."/>
            <person name="Liu K."/>
            <person name="Zhang X."/>
            <person name="Zhang X."/>
            <person name="Li K."/>
            <person name="Wang N."/>
            <person name="Shu C."/>
            <person name="Wu Y."/>
            <person name="Wang C."/>
            <person name="Bushley K.E."/>
            <person name="Xiang M."/>
            <person name="Liu X."/>
        </authorList>
    </citation>
    <scope>NUCLEOTIDE SEQUENCE [LARGE SCALE GENOMIC DNA]</scope>
    <source>
        <strain evidence="2 3">3608</strain>
    </source>
</reference>
<evidence type="ECO:0000313" key="2">
    <source>
        <dbReference type="EMBL" id="KJZ71358.1"/>
    </source>
</evidence>
<sequence length="326" mass="36360">MSSTPLLSSSGGLPGPNAMHDHPVFLRVSHSPWHAIPQNVLVVLRGFILAYIVGVSAMLGHHKRTEESDESAWRHFFDFGLISYGMVFLYHLITFCWTYTHLYHPEPESVRGGIESWLVRLMSLPSNMGSLRKQFYFTLFYATATVFSFINTCIYWSVTRPHEGKAAIIARAAVPKVAPAVHGHVGGAPKAMHVVDGPFSDIFGEGWYKTFCIFNLYGITSAIMVLEIIFLNSAKRPQALGSHFFGLMVNAGLYLAWAACGKAWTGADAFFWLNEEEVGSKEAVTAYCMGFVLLSPIMYTLKLGFIGIREGLTRERNSHSLEELEH</sequence>
<feature type="transmembrane region" description="Helical" evidence="1">
    <location>
        <begin position="284"/>
        <end position="308"/>
    </location>
</feature>
<protein>
    <submittedName>
        <fullName evidence="2">Uncharacterized protein</fullName>
    </submittedName>
</protein>
<accession>A0A0F7ZSH2</accession>
<feature type="transmembrane region" description="Helical" evidence="1">
    <location>
        <begin position="207"/>
        <end position="232"/>
    </location>
</feature>
<feature type="transmembrane region" description="Helical" evidence="1">
    <location>
        <begin position="135"/>
        <end position="156"/>
    </location>
</feature>
<dbReference type="AlphaFoldDB" id="A0A0F7ZSH2"/>
<dbReference type="EMBL" id="KQ030577">
    <property type="protein sequence ID" value="KJZ71358.1"/>
    <property type="molecule type" value="Genomic_DNA"/>
</dbReference>
<dbReference type="Proteomes" id="UP000054481">
    <property type="component" value="Unassembled WGS sequence"/>
</dbReference>
<organism evidence="2 3">
    <name type="scientific">Hirsutella minnesotensis 3608</name>
    <dbReference type="NCBI Taxonomy" id="1043627"/>
    <lineage>
        <taxon>Eukaryota</taxon>
        <taxon>Fungi</taxon>
        <taxon>Dikarya</taxon>
        <taxon>Ascomycota</taxon>
        <taxon>Pezizomycotina</taxon>
        <taxon>Sordariomycetes</taxon>
        <taxon>Hypocreomycetidae</taxon>
        <taxon>Hypocreales</taxon>
        <taxon>Ophiocordycipitaceae</taxon>
        <taxon>Hirsutella</taxon>
    </lineage>
</organism>
<dbReference type="OrthoDB" id="5293596at2759"/>
<feature type="transmembrane region" description="Helical" evidence="1">
    <location>
        <begin position="244"/>
        <end position="264"/>
    </location>
</feature>
<keyword evidence="3" id="KW-1185">Reference proteome</keyword>
<evidence type="ECO:0000256" key="1">
    <source>
        <dbReference type="SAM" id="Phobius"/>
    </source>
</evidence>
<gene>
    <name evidence="2" type="ORF">HIM_09241</name>
</gene>
<keyword evidence="1" id="KW-0812">Transmembrane</keyword>
<feature type="transmembrane region" description="Helical" evidence="1">
    <location>
        <begin position="81"/>
        <end position="100"/>
    </location>
</feature>
<name>A0A0F7ZSH2_9HYPO</name>
<proteinExistence type="predicted"/>
<evidence type="ECO:0000313" key="3">
    <source>
        <dbReference type="Proteomes" id="UP000054481"/>
    </source>
</evidence>
<keyword evidence="1" id="KW-0472">Membrane</keyword>
<keyword evidence="1" id="KW-1133">Transmembrane helix</keyword>
<feature type="transmembrane region" description="Helical" evidence="1">
    <location>
        <begin position="40"/>
        <end position="60"/>
    </location>
</feature>